<name>A0A4S8KAC8_MUSBA</name>
<organism evidence="2 3">
    <name type="scientific">Musa balbisiana</name>
    <name type="common">Banana</name>
    <dbReference type="NCBI Taxonomy" id="52838"/>
    <lineage>
        <taxon>Eukaryota</taxon>
        <taxon>Viridiplantae</taxon>
        <taxon>Streptophyta</taxon>
        <taxon>Embryophyta</taxon>
        <taxon>Tracheophyta</taxon>
        <taxon>Spermatophyta</taxon>
        <taxon>Magnoliopsida</taxon>
        <taxon>Liliopsida</taxon>
        <taxon>Zingiberales</taxon>
        <taxon>Musaceae</taxon>
        <taxon>Musa</taxon>
    </lineage>
</organism>
<feature type="compositionally biased region" description="Basic residues" evidence="1">
    <location>
        <begin position="69"/>
        <end position="84"/>
    </location>
</feature>
<comment type="caution">
    <text evidence="2">The sequence shown here is derived from an EMBL/GenBank/DDBJ whole genome shotgun (WGS) entry which is preliminary data.</text>
</comment>
<gene>
    <name evidence="2" type="ORF">C4D60_Mb04t07640</name>
</gene>
<dbReference type="AlphaFoldDB" id="A0A4S8KAC8"/>
<evidence type="ECO:0000256" key="1">
    <source>
        <dbReference type="SAM" id="MobiDB-lite"/>
    </source>
</evidence>
<feature type="region of interest" description="Disordered" evidence="1">
    <location>
        <begin position="39"/>
        <end position="84"/>
    </location>
</feature>
<dbReference type="Proteomes" id="UP000317650">
    <property type="component" value="Chromosome 4"/>
</dbReference>
<accession>A0A4S8KAC8</accession>
<evidence type="ECO:0000313" key="3">
    <source>
        <dbReference type="Proteomes" id="UP000317650"/>
    </source>
</evidence>
<dbReference type="EMBL" id="PYDT01000001">
    <property type="protein sequence ID" value="THU72016.1"/>
    <property type="molecule type" value="Genomic_DNA"/>
</dbReference>
<evidence type="ECO:0000313" key="2">
    <source>
        <dbReference type="EMBL" id="THU72016.1"/>
    </source>
</evidence>
<sequence>MERLAAETEAIDRECSPNSLIGRWWEGAMRGTLWERGMASERAASLRSPKRKPRPVQRPYRTCNEQHHQQKRHPAPSRAPPHLR</sequence>
<keyword evidence="3" id="KW-1185">Reference proteome</keyword>
<proteinExistence type="predicted"/>
<protein>
    <submittedName>
        <fullName evidence="2">Uncharacterized protein</fullName>
    </submittedName>
</protein>
<reference evidence="2 3" key="1">
    <citation type="journal article" date="2019" name="Nat. Plants">
        <title>Genome sequencing of Musa balbisiana reveals subgenome evolution and function divergence in polyploid bananas.</title>
        <authorList>
            <person name="Yao X."/>
        </authorList>
    </citation>
    <scope>NUCLEOTIDE SEQUENCE [LARGE SCALE GENOMIC DNA]</scope>
    <source>
        <strain evidence="3">cv. DH-PKW</strain>
        <tissue evidence="2">Leaves</tissue>
    </source>
</reference>